<keyword evidence="1" id="KW-0547">Nucleotide-binding</keyword>
<evidence type="ECO:0000256" key="2">
    <source>
        <dbReference type="ARBA" id="ARBA00022840"/>
    </source>
</evidence>
<evidence type="ECO:0000313" key="5">
    <source>
        <dbReference type="Proteomes" id="UP000035425"/>
    </source>
</evidence>
<dbReference type="InterPro" id="IPR027417">
    <property type="entry name" value="P-loop_NTPase"/>
</dbReference>
<evidence type="ECO:0000256" key="1">
    <source>
        <dbReference type="ARBA" id="ARBA00022741"/>
    </source>
</evidence>
<dbReference type="PROSITE" id="PS50893">
    <property type="entry name" value="ABC_TRANSPORTER_2"/>
    <property type="match status" value="1"/>
</dbReference>
<reference evidence="4 5" key="1">
    <citation type="submission" date="2014-12" db="EMBL/GenBank/DDBJ databases">
        <title>Frankia sp. BMG5.1 draft genome.</title>
        <authorList>
            <person name="Gtari M."/>
            <person name="Ghodhbane-Gtari F."/>
            <person name="Nouioui I."/>
            <person name="Ktari A."/>
            <person name="Hezbri K."/>
            <person name="Mimouni W."/>
            <person name="Sbissi I."/>
            <person name="Ayari A."/>
            <person name="Yamanaka T."/>
            <person name="Normand P."/>
            <person name="Tisa L.S."/>
            <person name="Boudabous A."/>
        </authorList>
    </citation>
    <scope>NUCLEOTIDE SEQUENCE [LARGE SCALE GENOMIC DNA]</scope>
    <source>
        <strain evidence="4 5">BMG5.1</strain>
    </source>
</reference>
<name>A0ABR5EYS1_9ACTN</name>
<dbReference type="SMART" id="SM00382">
    <property type="entry name" value="AAA"/>
    <property type="match status" value="1"/>
</dbReference>
<dbReference type="Proteomes" id="UP000035425">
    <property type="component" value="Unassembled WGS sequence"/>
</dbReference>
<dbReference type="Pfam" id="PF00005">
    <property type="entry name" value="ABC_tran"/>
    <property type="match status" value="1"/>
</dbReference>
<dbReference type="EMBL" id="JWIO01000075">
    <property type="protein sequence ID" value="KLL09582.1"/>
    <property type="molecule type" value="Genomic_DNA"/>
</dbReference>
<dbReference type="InterPro" id="IPR003593">
    <property type="entry name" value="AAA+_ATPase"/>
</dbReference>
<dbReference type="SUPFAM" id="SSF52540">
    <property type="entry name" value="P-loop containing nucleoside triphosphate hydrolases"/>
    <property type="match status" value="1"/>
</dbReference>
<accession>A0ABR5EYS1</accession>
<evidence type="ECO:0000313" key="4">
    <source>
        <dbReference type="EMBL" id="KLL09582.1"/>
    </source>
</evidence>
<dbReference type="Gene3D" id="3.40.50.300">
    <property type="entry name" value="P-loop containing nucleotide triphosphate hydrolases"/>
    <property type="match status" value="1"/>
</dbReference>
<evidence type="ECO:0000259" key="3">
    <source>
        <dbReference type="PROSITE" id="PS50893"/>
    </source>
</evidence>
<dbReference type="PANTHER" id="PTHR43038:SF7">
    <property type="entry name" value="ABC TRANSPORT SYSTEM ATP-BINDING PROTEIN"/>
    <property type="match status" value="1"/>
</dbReference>
<dbReference type="InterPro" id="IPR003439">
    <property type="entry name" value="ABC_transporter-like_ATP-bd"/>
</dbReference>
<sequence length="186" mass="20658">MLRGVDLELFPGQIVALVGENGAGKSTLLRILVGLETPDLGELRRVERVGYCPQEAALYARLTVREHFRLFGSAVGLSVEQINQAAEELLDQLSFAQYADSVTDELSLGTKAKLNLALALLGEPRLVLLDEPHASFDWDTYLRFWELAKLRRQDGTCIVIVSHRTDDTELCDQVYNLSNGKLGRVS</sequence>
<comment type="caution">
    <text evidence="4">The sequence shown here is derived from an EMBL/GenBank/DDBJ whole genome shotgun (WGS) entry which is preliminary data.</text>
</comment>
<gene>
    <name evidence="4" type="ORF">FrCorBMG51_23875</name>
</gene>
<protein>
    <recommendedName>
        <fullName evidence="3">ABC transporter domain-containing protein</fullName>
    </recommendedName>
</protein>
<dbReference type="PANTHER" id="PTHR43038">
    <property type="entry name" value="ATP-BINDING CASSETTE, SUB-FAMILY H, MEMBER 1"/>
    <property type="match status" value="1"/>
</dbReference>
<organism evidence="4 5">
    <name type="scientific">Protofrankia coriariae</name>
    <dbReference type="NCBI Taxonomy" id="1562887"/>
    <lineage>
        <taxon>Bacteria</taxon>
        <taxon>Bacillati</taxon>
        <taxon>Actinomycetota</taxon>
        <taxon>Actinomycetes</taxon>
        <taxon>Frankiales</taxon>
        <taxon>Frankiaceae</taxon>
        <taxon>Protofrankia</taxon>
    </lineage>
</organism>
<feature type="domain" description="ABC transporter" evidence="3">
    <location>
        <begin position="1"/>
        <end position="185"/>
    </location>
</feature>
<proteinExistence type="predicted"/>
<keyword evidence="5" id="KW-1185">Reference proteome</keyword>
<keyword evidence="2" id="KW-0067">ATP-binding</keyword>